<dbReference type="AlphaFoldDB" id="A0A2S2CUQ3"/>
<feature type="domain" description="Carboxyltransferase" evidence="4">
    <location>
        <begin position="13"/>
        <end position="214"/>
    </location>
</feature>
<dbReference type="Pfam" id="PF02682">
    <property type="entry name" value="CT_C_D"/>
    <property type="match status" value="1"/>
</dbReference>
<dbReference type="InterPro" id="IPR010016">
    <property type="entry name" value="PxpB"/>
</dbReference>
<dbReference type="InterPro" id="IPR029000">
    <property type="entry name" value="Cyclophilin-like_dom_sf"/>
</dbReference>
<keyword evidence="6" id="KW-1185">Reference proteome</keyword>
<evidence type="ECO:0000256" key="2">
    <source>
        <dbReference type="ARBA" id="ARBA00022801"/>
    </source>
</evidence>
<dbReference type="SUPFAM" id="SSF50891">
    <property type="entry name" value="Cyclophilin-like"/>
    <property type="match status" value="1"/>
</dbReference>
<dbReference type="PANTHER" id="PTHR34698:SF2">
    <property type="entry name" value="5-OXOPROLINASE SUBUNIT B"/>
    <property type="match status" value="1"/>
</dbReference>
<evidence type="ECO:0000313" key="5">
    <source>
        <dbReference type="EMBL" id="AWK88145.1"/>
    </source>
</evidence>
<keyword evidence="1" id="KW-0547">Nucleotide-binding</keyword>
<sequence length="250" mass="27034">MSAASDILRYPEPKILPAGDQALVVELGDGVDPALNDRVHRLDRLVAEAALPGVVETVPTYRSLLVAFDPLATDADRLAASLRRLASAGGGPGERRGRRWILPVCFGGAHGEDLEEVARRTGLTAQRVIELHCAADYRVYMLGFSPGFSYLGGLPEALHLPRRENPRMRTPAGSIMQGGAQAALSPVEMPSGWHLLGRTPIKGFDVRRDPPFLLAPGDRVRLTPIDAATYDRLAAEADRSDLMPDVEEMA</sequence>
<dbReference type="SUPFAM" id="SSF160467">
    <property type="entry name" value="PH0987 N-terminal domain-like"/>
    <property type="match status" value="1"/>
</dbReference>
<reference evidence="6" key="1">
    <citation type="submission" date="2018-05" db="EMBL/GenBank/DDBJ databases">
        <title>Azospirillum thermophila sp. nov., a novel isolated from hot spring.</title>
        <authorList>
            <person name="Zhao Z."/>
        </authorList>
    </citation>
    <scope>NUCLEOTIDE SEQUENCE [LARGE SCALE GENOMIC DNA]</scope>
    <source>
        <strain evidence="6">CFH 70021</strain>
    </source>
</reference>
<gene>
    <name evidence="5" type="ORF">DEW08_18640</name>
</gene>
<dbReference type="SMART" id="SM00796">
    <property type="entry name" value="AHS1"/>
    <property type="match status" value="1"/>
</dbReference>
<keyword evidence="2 5" id="KW-0378">Hydrolase</keyword>
<evidence type="ECO:0000259" key="4">
    <source>
        <dbReference type="SMART" id="SM00796"/>
    </source>
</evidence>
<evidence type="ECO:0000256" key="3">
    <source>
        <dbReference type="ARBA" id="ARBA00022840"/>
    </source>
</evidence>
<dbReference type="KEGG" id="azz:DEW08_18640"/>
<organism evidence="5 6">
    <name type="scientific">Azospirillum thermophilum</name>
    <dbReference type="NCBI Taxonomy" id="2202148"/>
    <lineage>
        <taxon>Bacteria</taxon>
        <taxon>Pseudomonadati</taxon>
        <taxon>Pseudomonadota</taxon>
        <taxon>Alphaproteobacteria</taxon>
        <taxon>Rhodospirillales</taxon>
        <taxon>Azospirillaceae</taxon>
        <taxon>Azospirillum</taxon>
    </lineage>
</organism>
<dbReference type="PANTHER" id="PTHR34698">
    <property type="entry name" value="5-OXOPROLINASE SUBUNIT B"/>
    <property type="match status" value="1"/>
</dbReference>
<dbReference type="OrthoDB" id="9778567at2"/>
<dbReference type="Gene3D" id="2.40.100.10">
    <property type="entry name" value="Cyclophilin-like"/>
    <property type="match status" value="1"/>
</dbReference>
<dbReference type="RefSeq" id="WP_109330112.1">
    <property type="nucleotide sequence ID" value="NZ_CP029354.1"/>
</dbReference>
<keyword evidence="3" id="KW-0067">ATP-binding</keyword>
<dbReference type="GO" id="GO:0005524">
    <property type="term" value="F:ATP binding"/>
    <property type="evidence" value="ECO:0007669"/>
    <property type="project" value="UniProtKB-KW"/>
</dbReference>
<proteinExistence type="predicted"/>
<protein>
    <submittedName>
        <fullName evidence="5">Allophanate hydrolase</fullName>
    </submittedName>
</protein>
<evidence type="ECO:0000256" key="1">
    <source>
        <dbReference type="ARBA" id="ARBA00022741"/>
    </source>
</evidence>
<dbReference type="EMBL" id="CP029354">
    <property type="protein sequence ID" value="AWK88145.1"/>
    <property type="molecule type" value="Genomic_DNA"/>
</dbReference>
<name>A0A2S2CUQ3_9PROT</name>
<dbReference type="Gene3D" id="3.30.1360.40">
    <property type="match status" value="1"/>
</dbReference>
<dbReference type="InterPro" id="IPR003833">
    <property type="entry name" value="CT_C_D"/>
</dbReference>
<dbReference type="Proteomes" id="UP000245629">
    <property type="component" value="Chromosome 3"/>
</dbReference>
<dbReference type="GO" id="GO:0016787">
    <property type="term" value="F:hydrolase activity"/>
    <property type="evidence" value="ECO:0007669"/>
    <property type="project" value="UniProtKB-KW"/>
</dbReference>
<dbReference type="NCBIfam" id="TIGR00370">
    <property type="entry name" value="5-oxoprolinase subunit PxpB"/>
    <property type="match status" value="1"/>
</dbReference>
<evidence type="ECO:0000313" key="6">
    <source>
        <dbReference type="Proteomes" id="UP000245629"/>
    </source>
</evidence>
<accession>A0A2S2CUQ3</accession>